<name>A0ACC1ITU4_9FUNG</name>
<organism evidence="1 2">
    <name type="scientific">Kickxella alabastrina</name>
    <dbReference type="NCBI Taxonomy" id="61397"/>
    <lineage>
        <taxon>Eukaryota</taxon>
        <taxon>Fungi</taxon>
        <taxon>Fungi incertae sedis</taxon>
        <taxon>Zoopagomycota</taxon>
        <taxon>Kickxellomycotina</taxon>
        <taxon>Kickxellomycetes</taxon>
        <taxon>Kickxellales</taxon>
        <taxon>Kickxellaceae</taxon>
        <taxon>Kickxella</taxon>
    </lineage>
</organism>
<evidence type="ECO:0000313" key="2">
    <source>
        <dbReference type="Proteomes" id="UP001150581"/>
    </source>
</evidence>
<reference evidence="1" key="1">
    <citation type="submission" date="2022-07" db="EMBL/GenBank/DDBJ databases">
        <title>Phylogenomic reconstructions and comparative analyses of Kickxellomycotina fungi.</title>
        <authorList>
            <person name="Reynolds N.K."/>
            <person name="Stajich J.E."/>
            <person name="Barry K."/>
            <person name="Grigoriev I.V."/>
            <person name="Crous P."/>
            <person name="Smith M.E."/>
        </authorList>
    </citation>
    <scope>NUCLEOTIDE SEQUENCE</scope>
    <source>
        <strain evidence="1">Benny 63K</strain>
    </source>
</reference>
<evidence type="ECO:0000313" key="1">
    <source>
        <dbReference type="EMBL" id="KAJ1900801.1"/>
    </source>
</evidence>
<sequence length="141" mass="15579">MLAHNVESRVIKASVESVWATLKTQDFGFWTLVKSTESAFSSAEVGSTRTVTFTDGAVQVYRLVEFSELNNSLTYEVIESEPAMKVLSATHRIRAFPVSADNTTFVQWTSEFASEGASETVQDSKYKKLEALADLAKALEN</sequence>
<protein>
    <submittedName>
        <fullName evidence="1">Uncharacterized protein</fullName>
    </submittedName>
</protein>
<proteinExistence type="predicted"/>
<gene>
    <name evidence="1" type="ORF">LPJ66_001224</name>
</gene>
<dbReference type="EMBL" id="JANBPG010000059">
    <property type="protein sequence ID" value="KAJ1900801.1"/>
    <property type="molecule type" value="Genomic_DNA"/>
</dbReference>
<accession>A0ACC1ITU4</accession>
<dbReference type="Proteomes" id="UP001150581">
    <property type="component" value="Unassembled WGS sequence"/>
</dbReference>
<keyword evidence="2" id="KW-1185">Reference proteome</keyword>
<comment type="caution">
    <text evidence="1">The sequence shown here is derived from an EMBL/GenBank/DDBJ whole genome shotgun (WGS) entry which is preliminary data.</text>
</comment>